<reference evidence="1" key="1">
    <citation type="journal article" date="2012" name="Nature">
        <title>The tomato genome sequence provides insights into fleshy fruit evolution.</title>
        <authorList>
            <consortium name="Tomato Genome Consortium"/>
        </authorList>
    </citation>
    <scope>NUCLEOTIDE SEQUENCE [LARGE SCALE GENOMIC DNA]</scope>
    <source>
        <strain evidence="1">cv. Heinz 1706</strain>
    </source>
</reference>
<keyword evidence="2" id="KW-1185">Reference proteome</keyword>
<dbReference type="Gramene" id="Solyc05g012253.1.1">
    <property type="protein sequence ID" value="Solyc05g012253.1.1"/>
    <property type="gene ID" value="Solyc05g012253.1"/>
</dbReference>
<proteinExistence type="predicted"/>
<accession>A0A3Q7GCE0</accession>
<dbReference type="EnsemblPlants" id="Solyc05g012253.1.1">
    <property type="protein sequence ID" value="Solyc05g012253.1.1"/>
    <property type="gene ID" value="Solyc05g012253.1"/>
</dbReference>
<dbReference type="Proteomes" id="UP000004994">
    <property type="component" value="Chromosome 5"/>
</dbReference>
<dbReference type="AlphaFoldDB" id="A0A3Q7GCE0"/>
<name>A0A3Q7GCE0_SOLLC</name>
<evidence type="ECO:0000313" key="1">
    <source>
        <dbReference type="EnsemblPlants" id="Solyc05g012253.1.1"/>
    </source>
</evidence>
<protein>
    <submittedName>
        <fullName evidence="1">Uncharacterized protein</fullName>
    </submittedName>
</protein>
<sequence>MGTEGCLEVQWQPNLYGIKLPCLKEVRCSVEISIFLAFRFLGVFGMSRFLGYHLSTSTAARQYSSVSFATPKYILPRWDHIASQFELVA</sequence>
<dbReference type="InParanoid" id="A0A3Q7GCE0"/>
<evidence type="ECO:0000313" key="2">
    <source>
        <dbReference type="Proteomes" id="UP000004994"/>
    </source>
</evidence>
<reference evidence="1" key="2">
    <citation type="submission" date="2019-01" db="UniProtKB">
        <authorList>
            <consortium name="EnsemblPlants"/>
        </authorList>
    </citation>
    <scope>IDENTIFICATION</scope>
    <source>
        <strain evidence="1">cv. Heinz 1706</strain>
    </source>
</reference>
<organism evidence="1">
    <name type="scientific">Solanum lycopersicum</name>
    <name type="common">Tomato</name>
    <name type="synonym">Lycopersicon esculentum</name>
    <dbReference type="NCBI Taxonomy" id="4081"/>
    <lineage>
        <taxon>Eukaryota</taxon>
        <taxon>Viridiplantae</taxon>
        <taxon>Streptophyta</taxon>
        <taxon>Embryophyta</taxon>
        <taxon>Tracheophyta</taxon>
        <taxon>Spermatophyta</taxon>
        <taxon>Magnoliopsida</taxon>
        <taxon>eudicotyledons</taxon>
        <taxon>Gunneridae</taxon>
        <taxon>Pentapetalae</taxon>
        <taxon>asterids</taxon>
        <taxon>lamiids</taxon>
        <taxon>Solanales</taxon>
        <taxon>Solanaceae</taxon>
        <taxon>Solanoideae</taxon>
        <taxon>Solaneae</taxon>
        <taxon>Solanum</taxon>
        <taxon>Solanum subgen. Lycopersicon</taxon>
    </lineage>
</organism>